<dbReference type="SUPFAM" id="SSF53474">
    <property type="entry name" value="alpha/beta-Hydrolases"/>
    <property type="match status" value="1"/>
</dbReference>
<dbReference type="PANTHER" id="PTHR43037">
    <property type="entry name" value="UNNAMED PRODUCT-RELATED"/>
    <property type="match status" value="1"/>
</dbReference>
<reference evidence="4 5" key="1">
    <citation type="submission" date="2020-05" db="EMBL/GenBank/DDBJ databases">
        <title>MicrobeNet Type strains.</title>
        <authorList>
            <person name="Nicholson A.C."/>
        </authorList>
    </citation>
    <scope>NUCLEOTIDE SEQUENCE [LARGE SCALE GENOMIC DNA]</scope>
    <source>
        <strain evidence="4 5">JCM 14547</strain>
    </source>
</reference>
<sequence length="299" mass="30132">MPRPPRTPRTPGGPALARPRLLAGAVAVALALVALPTTGLLQLPGALGGDLREGAAAGTDRPALVPDPVVEAVPDAERPLLVLRAEGDDVVRAAELPRAVAGTAVLVLHGYTSSAAQAAERLEAAALARDLGAVVVLPTGLGERPSWAAGSCCGSAARSDVDDVGYLSRLLADLRARGAERAYVVGYSNGGMLAYRLACERPEDVDAVAVVNGTVAVPACPGAFTALHLAGAEDDAVPVDGVDLVPFLFTGFPALADLPALAPAADLDVRVLPGVGHEVAPGVPATVRRWLAAGPTPPA</sequence>
<keyword evidence="2 4" id="KW-0378">Hydrolase</keyword>
<dbReference type="AlphaFoldDB" id="A0A849BLW6"/>
<dbReference type="GO" id="GO:0016787">
    <property type="term" value="F:hydrolase activity"/>
    <property type="evidence" value="ECO:0007669"/>
    <property type="project" value="UniProtKB-KW"/>
</dbReference>
<evidence type="ECO:0000313" key="4">
    <source>
        <dbReference type="EMBL" id="NNH24190.1"/>
    </source>
</evidence>
<dbReference type="InterPro" id="IPR000073">
    <property type="entry name" value="AB_hydrolase_1"/>
</dbReference>
<keyword evidence="5" id="KW-1185">Reference proteome</keyword>
<evidence type="ECO:0000259" key="3">
    <source>
        <dbReference type="Pfam" id="PF00561"/>
    </source>
</evidence>
<accession>A0A849BLW6</accession>
<protein>
    <submittedName>
        <fullName evidence="4">Alpha/beta fold hydrolase</fullName>
    </submittedName>
</protein>
<dbReference type="Proteomes" id="UP000555552">
    <property type="component" value="Unassembled WGS sequence"/>
</dbReference>
<dbReference type="RefSeq" id="WP_171203956.1">
    <property type="nucleotide sequence ID" value="NZ_BAAANP010000016.1"/>
</dbReference>
<dbReference type="EMBL" id="JABEMA010000279">
    <property type="protein sequence ID" value="NNH24190.1"/>
    <property type="molecule type" value="Genomic_DNA"/>
</dbReference>
<evidence type="ECO:0000256" key="2">
    <source>
        <dbReference type="ARBA" id="ARBA00022801"/>
    </source>
</evidence>
<dbReference type="PANTHER" id="PTHR43037:SF5">
    <property type="entry name" value="FERULOYL ESTERASE"/>
    <property type="match status" value="1"/>
</dbReference>
<gene>
    <name evidence="4" type="ORF">HLB09_14025</name>
</gene>
<comment type="caution">
    <text evidence="4">The sequence shown here is derived from an EMBL/GenBank/DDBJ whole genome shotgun (WGS) entry which is preliminary data.</text>
</comment>
<name>A0A849BLW6_9ACTN</name>
<dbReference type="InterPro" id="IPR050955">
    <property type="entry name" value="Plant_Biomass_Hydrol_Est"/>
</dbReference>
<dbReference type="Pfam" id="PF00561">
    <property type="entry name" value="Abhydrolase_1"/>
    <property type="match status" value="1"/>
</dbReference>
<dbReference type="Gene3D" id="3.40.50.1820">
    <property type="entry name" value="alpha/beta hydrolase"/>
    <property type="match status" value="1"/>
</dbReference>
<evidence type="ECO:0000256" key="1">
    <source>
        <dbReference type="ARBA" id="ARBA00022729"/>
    </source>
</evidence>
<proteinExistence type="predicted"/>
<evidence type="ECO:0000313" key="5">
    <source>
        <dbReference type="Proteomes" id="UP000555552"/>
    </source>
</evidence>
<keyword evidence="1" id="KW-0732">Signal</keyword>
<dbReference type="InterPro" id="IPR029058">
    <property type="entry name" value="AB_hydrolase_fold"/>
</dbReference>
<feature type="domain" description="AB hydrolase-1" evidence="3">
    <location>
        <begin position="104"/>
        <end position="213"/>
    </location>
</feature>
<organism evidence="4 5">
    <name type="scientific">Pseudokineococcus marinus</name>
    <dbReference type="NCBI Taxonomy" id="351215"/>
    <lineage>
        <taxon>Bacteria</taxon>
        <taxon>Bacillati</taxon>
        <taxon>Actinomycetota</taxon>
        <taxon>Actinomycetes</taxon>
        <taxon>Kineosporiales</taxon>
        <taxon>Kineosporiaceae</taxon>
        <taxon>Pseudokineococcus</taxon>
    </lineage>
</organism>